<dbReference type="EMBL" id="CAJOBJ010330053">
    <property type="protein sequence ID" value="CAF5181313.1"/>
    <property type="molecule type" value="Genomic_DNA"/>
</dbReference>
<dbReference type="AlphaFoldDB" id="A0A8S3HDB9"/>
<evidence type="ECO:0000313" key="2">
    <source>
        <dbReference type="Proteomes" id="UP000681720"/>
    </source>
</evidence>
<comment type="caution">
    <text evidence="1">The sequence shown here is derived from an EMBL/GenBank/DDBJ whole genome shotgun (WGS) entry which is preliminary data.</text>
</comment>
<evidence type="ECO:0000313" key="1">
    <source>
        <dbReference type="EMBL" id="CAF5181313.1"/>
    </source>
</evidence>
<sequence>MVADAIRDHALAVRCWVQCYWLYHPCLSYIAYDGTYYSHPLVMVILK</sequence>
<reference evidence="1" key="1">
    <citation type="submission" date="2021-02" db="EMBL/GenBank/DDBJ databases">
        <authorList>
            <person name="Nowell W R."/>
        </authorList>
    </citation>
    <scope>NUCLEOTIDE SEQUENCE</scope>
</reference>
<gene>
    <name evidence="1" type="ORF">GIL414_LOCUS69411</name>
</gene>
<dbReference type="Proteomes" id="UP000681720">
    <property type="component" value="Unassembled WGS sequence"/>
</dbReference>
<organism evidence="1 2">
    <name type="scientific">Rotaria magnacalcarata</name>
    <dbReference type="NCBI Taxonomy" id="392030"/>
    <lineage>
        <taxon>Eukaryota</taxon>
        <taxon>Metazoa</taxon>
        <taxon>Spiralia</taxon>
        <taxon>Gnathifera</taxon>
        <taxon>Rotifera</taxon>
        <taxon>Eurotatoria</taxon>
        <taxon>Bdelloidea</taxon>
        <taxon>Philodinida</taxon>
        <taxon>Philodinidae</taxon>
        <taxon>Rotaria</taxon>
    </lineage>
</organism>
<accession>A0A8S3HDB9</accession>
<feature type="non-terminal residue" evidence="1">
    <location>
        <position position="1"/>
    </location>
</feature>
<name>A0A8S3HDB9_9BILA</name>
<proteinExistence type="predicted"/>
<protein>
    <submittedName>
        <fullName evidence="1">Uncharacterized protein</fullName>
    </submittedName>
</protein>